<dbReference type="OrthoDB" id="912437at2759"/>
<evidence type="ECO:0000313" key="3">
    <source>
        <dbReference type="EMBL" id="GFQ02588.1"/>
    </source>
</evidence>
<evidence type="ECO:0000256" key="1">
    <source>
        <dbReference type="SAM" id="MobiDB-lite"/>
    </source>
</evidence>
<accession>A0A830CPW9</accession>
<name>A0A830CPW9_9LAMI</name>
<feature type="region of interest" description="Disordered" evidence="1">
    <location>
        <begin position="149"/>
        <end position="204"/>
    </location>
</feature>
<keyword evidence="4" id="KW-1185">Reference proteome</keyword>
<dbReference type="Proteomes" id="UP000653305">
    <property type="component" value="Unassembled WGS sequence"/>
</dbReference>
<dbReference type="PANTHER" id="PTHR46250:SF15">
    <property type="entry name" value="OS01G0523800 PROTEIN"/>
    <property type="match status" value="1"/>
</dbReference>
<sequence length="306" mass="34986">MESSESFAKPLTGRVSRRTWSVEEEKVLVQGLKDLVTRGWKSDNGFKAGYAFMLEKHMAQHFPGTDVKAEPHITSKMHVWKKHYGSLSLMQSRSGFGWNDSSHAVTVEDDDIWAEHIKFDPSAKALRFKTWPFYKDWVEVFGKDRATGENAQGFADTAKDAPGEQHRDERMSTLSEGKEQENAGIDTDDNSDVPAEGSSAPKMRLSKKRKVVDAREMRFLSMMETFCAKTEGHIGELARRVDFQQDVRDQRKAMFDVLNQMSFLTIENKLAVSKLLCKNNEDMDLFFSISDEYKTVMVKMMLEGRL</sequence>
<dbReference type="AlphaFoldDB" id="A0A830CPW9"/>
<reference evidence="3" key="1">
    <citation type="submission" date="2020-07" db="EMBL/GenBank/DDBJ databases">
        <title>Ethylene signaling mediates host invasion by parasitic plants.</title>
        <authorList>
            <person name="Yoshida S."/>
        </authorList>
    </citation>
    <scope>NUCLEOTIDE SEQUENCE</scope>
    <source>
        <strain evidence="3">Okayama</strain>
    </source>
</reference>
<feature type="compositionally biased region" description="Basic and acidic residues" evidence="1">
    <location>
        <begin position="157"/>
        <end position="181"/>
    </location>
</feature>
<feature type="domain" description="Myb/SANT-like" evidence="2">
    <location>
        <begin position="19"/>
        <end position="116"/>
    </location>
</feature>
<dbReference type="EMBL" id="BMAC01000757">
    <property type="protein sequence ID" value="GFQ02588.1"/>
    <property type="molecule type" value="Genomic_DNA"/>
</dbReference>
<gene>
    <name evidence="3" type="ORF">PHJA_002402800</name>
</gene>
<organism evidence="3 4">
    <name type="scientific">Phtheirospermum japonicum</name>
    <dbReference type="NCBI Taxonomy" id="374723"/>
    <lineage>
        <taxon>Eukaryota</taxon>
        <taxon>Viridiplantae</taxon>
        <taxon>Streptophyta</taxon>
        <taxon>Embryophyta</taxon>
        <taxon>Tracheophyta</taxon>
        <taxon>Spermatophyta</taxon>
        <taxon>Magnoliopsida</taxon>
        <taxon>eudicotyledons</taxon>
        <taxon>Gunneridae</taxon>
        <taxon>Pentapetalae</taxon>
        <taxon>asterids</taxon>
        <taxon>lamiids</taxon>
        <taxon>Lamiales</taxon>
        <taxon>Orobanchaceae</taxon>
        <taxon>Orobanchaceae incertae sedis</taxon>
        <taxon>Phtheirospermum</taxon>
    </lineage>
</organism>
<evidence type="ECO:0000313" key="4">
    <source>
        <dbReference type="Proteomes" id="UP000653305"/>
    </source>
</evidence>
<protein>
    <recommendedName>
        <fullName evidence="2">Myb/SANT-like domain-containing protein</fullName>
    </recommendedName>
</protein>
<evidence type="ECO:0000259" key="2">
    <source>
        <dbReference type="Pfam" id="PF12776"/>
    </source>
</evidence>
<dbReference type="InterPro" id="IPR024752">
    <property type="entry name" value="Myb/SANT-like_dom"/>
</dbReference>
<dbReference type="PANTHER" id="PTHR46250">
    <property type="entry name" value="MYB/SANT-LIKE DNA-BINDING DOMAIN PROTEIN-RELATED"/>
    <property type="match status" value="1"/>
</dbReference>
<comment type="caution">
    <text evidence="3">The sequence shown here is derived from an EMBL/GenBank/DDBJ whole genome shotgun (WGS) entry which is preliminary data.</text>
</comment>
<dbReference type="Pfam" id="PF12776">
    <property type="entry name" value="Myb_DNA-bind_3"/>
    <property type="match status" value="1"/>
</dbReference>
<proteinExistence type="predicted"/>